<dbReference type="Proteomes" id="UP000828390">
    <property type="component" value="Unassembled WGS sequence"/>
</dbReference>
<keyword evidence="2" id="KW-0547">Nucleotide-binding</keyword>
<evidence type="ECO:0000256" key="3">
    <source>
        <dbReference type="SAM" id="MobiDB-lite"/>
    </source>
</evidence>
<dbReference type="Gene3D" id="3.40.50.300">
    <property type="entry name" value="P-loop containing nucleotide triphosphate hydrolases"/>
    <property type="match status" value="1"/>
</dbReference>
<dbReference type="SUPFAM" id="SSF52540">
    <property type="entry name" value="P-loop containing nucleoside triphosphate hydrolases"/>
    <property type="match status" value="1"/>
</dbReference>
<evidence type="ECO:0000256" key="1">
    <source>
        <dbReference type="ARBA" id="ARBA00022737"/>
    </source>
</evidence>
<evidence type="ECO:0000256" key="2">
    <source>
        <dbReference type="ARBA" id="ARBA00022741"/>
    </source>
</evidence>
<dbReference type="InterPro" id="IPR020859">
    <property type="entry name" value="ROC"/>
</dbReference>
<dbReference type="EMBL" id="JAIWYP010000012">
    <property type="protein sequence ID" value="KAH3725644.1"/>
    <property type="molecule type" value="Genomic_DNA"/>
</dbReference>
<dbReference type="InterPro" id="IPR027417">
    <property type="entry name" value="P-loop_NTPase"/>
</dbReference>
<accession>A0A9D4CHY1</accession>
<comment type="caution">
    <text evidence="5">The sequence shown here is derived from an EMBL/GenBank/DDBJ whole genome shotgun (WGS) entry which is preliminary data.</text>
</comment>
<feature type="region of interest" description="Disordered" evidence="3">
    <location>
        <begin position="189"/>
        <end position="208"/>
    </location>
</feature>
<dbReference type="PANTHER" id="PTHR12449:SF18">
    <property type="entry name" value="DEATH DOMAIN-CONTAINING PROTEIN"/>
    <property type="match status" value="1"/>
</dbReference>
<proteinExistence type="predicted"/>
<gene>
    <name evidence="5" type="ORF">DPMN_051493</name>
</gene>
<dbReference type="AlphaFoldDB" id="A0A9D4CHY1"/>
<sequence length="428" mass="49508">MLLLKEIITKIAHESVHDRNYNILTDYMRQFVFGFSVQFSVSKTKEIIKILLVIWNQQNVARYVMKEVNDEDIGAAEKPIDPDILDKIPNDVKQLDDKGIKIFFKALQDGEEEVKNIRLMVVGMFGVGKTSLVNNLIRDFRDKNITPLNTDGIDLHRCQVMEDGDWCLDKEHKSQKYIKWLQSAFNNTDAETASTDSTKRLNGSHVEENRDADPIKNQIQTEPVQKRVNVEHHEKDDFAQVCSPLVEKMQNDTNNNPSKDTKVSLKKTVKEIAMSVWDFAGQTLYYSTHQFFLNKRSIYLVIMDMTKHLNEHVKESDGSGIWCGLVNDCTYLDVFKFWLNAIHMYSGYKTTTGKIKPNVILVGTRKDQMAGNDQDKEHTMNRYLYKAILSFERDSPVLDHICGSRCKNGYVGKKITFSGFYIFHFRYL</sequence>
<evidence type="ECO:0000259" key="4">
    <source>
        <dbReference type="PROSITE" id="PS51424"/>
    </source>
</evidence>
<name>A0A9D4CHY1_DREPO</name>
<evidence type="ECO:0000313" key="5">
    <source>
        <dbReference type="EMBL" id="KAH3725644.1"/>
    </source>
</evidence>
<feature type="domain" description="Roc" evidence="4">
    <location>
        <begin position="110"/>
        <end position="428"/>
    </location>
</feature>
<evidence type="ECO:0000313" key="6">
    <source>
        <dbReference type="Proteomes" id="UP000828390"/>
    </source>
</evidence>
<protein>
    <recommendedName>
        <fullName evidence="4">Roc domain-containing protein</fullName>
    </recommendedName>
</protein>
<organism evidence="5 6">
    <name type="scientific">Dreissena polymorpha</name>
    <name type="common">Zebra mussel</name>
    <name type="synonym">Mytilus polymorpha</name>
    <dbReference type="NCBI Taxonomy" id="45954"/>
    <lineage>
        <taxon>Eukaryota</taxon>
        <taxon>Metazoa</taxon>
        <taxon>Spiralia</taxon>
        <taxon>Lophotrochozoa</taxon>
        <taxon>Mollusca</taxon>
        <taxon>Bivalvia</taxon>
        <taxon>Autobranchia</taxon>
        <taxon>Heteroconchia</taxon>
        <taxon>Euheterodonta</taxon>
        <taxon>Imparidentia</taxon>
        <taxon>Neoheterodontei</taxon>
        <taxon>Myida</taxon>
        <taxon>Dreissenoidea</taxon>
        <taxon>Dreissenidae</taxon>
        <taxon>Dreissena</taxon>
    </lineage>
</organism>
<dbReference type="Pfam" id="PF08477">
    <property type="entry name" value="Roc"/>
    <property type="match status" value="1"/>
</dbReference>
<reference evidence="5" key="1">
    <citation type="journal article" date="2019" name="bioRxiv">
        <title>The Genome of the Zebra Mussel, Dreissena polymorpha: A Resource for Invasive Species Research.</title>
        <authorList>
            <person name="McCartney M.A."/>
            <person name="Auch B."/>
            <person name="Kono T."/>
            <person name="Mallez S."/>
            <person name="Zhang Y."/>
            <person name="Obille A."/>
            <person name="Becker A."/>
            <person name="Abrahante J.E."/>
            <person name="Garbe J."/>
            <person name="Badalamenti J.P."/>
            <person name="Herman A."/>
            <person name="Mangelson H."/>
            <person name="Liachko I."/>
            <person name="Sullivan S."/>
            <person name="Sone E.D."/>
            <person name="Koren S."/>
            <person name="Silverstein K.A.T."/>
            <person name="Beckman K.B."/>
            <person name="Gohl D.M."/>
        </authorList>
    </citation>
    <scope>NUCLEOTIDE SEQUENCE</scope>
    <source>
        <strain evidence="5">Duluth1</strain>
        <tissue evidence="5">Whole animal</tissue>
    </source>
</reference>
<keyword evidence="6" id="KW-1185">Reference proteome</keyword>
<dbReference type="GO" id="GO:0000166">
    <property type="term" value="F:nucleotide binding"/>
    <property type="evidence" value="ECO:0007669"/>
    <property type="project" value="UniProtKB-KW"/>
</dbReference>
<reference evidence="5" key="2">
    <citation type="submission" date="2020-11" db="EMBL/GenBank/DDBJ databases">
        <authorList>
            <person name="McCartney M.A."/>
            <person name="Auch B."/>
            <person name="Kono T."/>
            <person name="Mallez S."/>
            <person name="Becker A."/>
            <person name="Gohl D.M."/>
            <person name="Silverstein K.A.T."/>
            <person name="Koren S."/>
            <person name="Bechman K.B."/>
            <person name="Herman A."/>
            <person name="Abrahante J.E."/>
            <person name="Garbe J."/>
        </authorList>
    </citation>
    <scope>NUCLEOTIDE SEQUENCE</scope>
    <source>
        <strain evidence="5">Duluth1</strain>
        <tissue evidence="5">Whole animal</tissue>
    </source>
</reference>
<dbReference type="PANTHER" id="PTHR12449">
    <property type="entry name" value="DEATH DOMAIN-CONTAINING PROTEIN"/>
    <property type="match status" value="1"/>
</dbReference>
<keyword evidence="1" id="KW-0677">Repeat</keyword>
<dbReference type="InterPro" id="IPR039788">
    <property type="entry name" value="NOL4/NOL4L"/>
</dbReference>
<dbReference type="PROSITE" id="PS51424">
    <property type="entry name" value="ROC"/>
    <property type="match status" value="1"/>
</dbReference>